<protein>
    <submittedName>
        <fullName evidence="2">Uncharacterized protein</fullName>
    </submittedName>
</protein>
<feature type="non-terminal residue" evidence="2">
    <location>
        <position position="1"/>
    </location>
</feature>
<organism evidence="2 3">
    <name type="scientific">Mucuna pruriens</name>
    <name type="common">Velvet bean</name>
    <name type="synonym">Dolichos pruriens</name>
    <dbReference type="NCBI Taxonomy" id="157652"/>
    <lineage>
        <taxon>Eukaryota</taxon>
        <taxon>Viridiplantae</taxon>
        <taxon>Streptophyta</taxon>
        <taxon>Embryophyta</taxon>
        <taxon>Tracheophyta</taxon>
        <taxon>Spermatophyta</taxon>
        <taxon>Magnoliopsida</taxon>
        <taxon>eudicotyledons</taxon>
        <taxon>Gunneridae</taxon>
        <taxon>Pentapetalae</taxon>
        <taxon>rosids</taxon>
        <taxon>fabids</taxon>
        <taxon>Fabales</taxon>
        <taxon>Fabaceae</taxon>
        <taxon>Papilionoideae</taxon>
        <taxon>50 kb inversion clade</taxon>
        <taxon>NPAAA clade</taxon>
        <taxon>indigoferoid/millettioid clade</taxon>
        <taxon>Phaseoleae</taxon>
        <taxon>Mucuna</taxon>
    </lineage>
</organism>
<sequence>MHAIGDTLGYGKLMYMQGLGSFLEYGRVIVCVEEDLTREFYSYGYVSLYGEIKVHVGPRQVWLICSADSVSVNCWMIAIRASSLSHASILNIFGRSSLINVVVISPRSFNAAALLLLCRALSINCSGDGLGHGFWRGRPGASPCRSLANTGARNIHPTPTLFSFVPPILGFHVSPNQLTSLLADYLSNCESIVDPLSRSVRSRTKSRSHKTVQEGGDQYSTTRCNKIDSQIR</sequence>
<comment type="caution">
    <text evidence="2">The sequence shown here is derived from an EMBL/GenBank/DDBJ whole genome shotgun (WGS) entry which is preliminary data.</text>
</comment>
<reference evidence="2" key="1">
    <citation type="submission" date="2018-05" db="EMBL/GenBank/DDBJ databases">
        <title>Draft genome of Mucuna pruriens seed.</title>
        <authorList>
            <person name="Nnadi N.E."/>
            <person name="Vos R."/>
            <person name="Hasami M.H."/>
            <person name="Devisetty U.K."/>
            <person name="Aguiy J.C."/>
        </authorList>
    </citation>
    <scope>NUCLEOTIDE SEQUENCE [LARGE SCALE GENOMIC DNA]</scope>
    <source>
        <strain evidence="2">JCA_2017</strain>
    </source>
</reference>
<evidence type="ECO:0000256" key="1">
    <source>
        <dbReference type="SAM" id="MobiDB-lite"/>
    </source>
</evidence>
<name>A0A371I1D7_MUCPR</name>
<accession>A0A371I1D7</accession>
<feature type="compositionally biased region" description="Basic residues" evidence="1">
    <location>
        <begin position="200"/>
        <end position="210"/>
    </location>
</feature>
<dbReference type="Proteomes" id="UP000257109">
    <property type="component" value="Unassembled WGS sequence"/>
</dbReference>
<evidence type="ECO:0000313" key="2">
    <source>
        <dbReference type="EMBL" id="RDY08840.1"/>
    </source>
</evidence>
<proteinExistence type="predicted"/>
<keyword evidence="3" id="KW-1185">Reference proteome</keyword>
<evidence type="ECO:0000313" key="3">
    <source>
        <dbReference type="Proteomes" id="UP000257109"/>
    </source>
</evidence>
<feature type="region of interest" description="Disordered" evidence="1">
    <location>
        <begin position="200"/>
        <end position="232"/>
    </location>
</feature>
<gene>
    <name evidence="2" type="ORF">CR513_06889</name>
</gene>
<dbReference type="AlphaFoldDB" id="A0A371I1D7"/>
<dbReference type="EMBL" id="QJKJ01001199">
    <property type="protein sequence ID" value="RDY08840.1"/>
    <property type="molecule type" value="Genomic_DNA"/>
</dbReference>